<evidence type="ECO:0000256" key="3">
    <source>
        <dbReference type="SAM" id="MobiDB-lite"/>
    </source>
</evidence>
<evidence type="ECO:0000256" key="1">
    <source>
        <dbReference type="ARBA" id="ARBA00023054"/>
    </source>
</evidence>
<keyword evidence="5" id="KW-1185">Reference proteome</keyword>
<dbReference type="PANTHER" id="PTHR23158">
    <property type="entry name" value="MELANOMA INHIBITORY ACTIVITY-RELATED"/>
    <property type="match status" value="1"/>
</dbReference>
<feature type="compositionally biased region" description="Basic and acidic residues" evidence="3">
    <location>
        <begin position="89"/>
        <end position="100"/>
    </location>
</feature>
<dbReference type="AlphaFoldDB" id="A0AAD7RWT5"/>
<reference evidence="4" key="1">
    <citation type="journal article" date="2023" name="Science">
        <title>Genome structures resolve the early diversification of teleost fishes.</title>
        <authorList>
            <person name="Parey E."/>
            <person name="Louis A."/>
            <person name="Montfort J."/>
            <person name="Bouchez O."/>
            <person name="Roques C."/>
            <person name="Iampietro C."/>
            <person name="Lluch J."/>
            <person name="Castinel A."/>
            <person name="Donnadieu C."/>
            <person name="Desvignes T."/>
            <person name="Floi Bucao C."/>
            <person name="Jouanno E."/>
            <person name="Wen M."/>
            <person name="Mejri S."/>
            <person name="Dirks R."/>
            <person name="Jansen H."/>
            <person name="Henkel C."/>
            <person name="Chen W.J."/>
            <person name="Zahm M."/>
            <person name="Cabau C."/>
            <person name="Klopp C."/>
            <person name="Thompson A.W."/>
            <person name="Robinson-Rechavi M."/>
            <person name="Braasch I."/>
            <person name="Lecointre G."/>
            <person name="Bobe J."/>
            <person name="Postlethwait J.H."/>
            <person name="Berthelot C."/>
            <person name="Roest Crollius H."/>
            <person name="Guiguen Y."/>
        </authorList>
    </citation>
    <scope>NUCLEOTIDE SEQUENCE</scope>
    <source>
        <strain evidence="4">NC1722</strain>
    </source>
</reference>
<feature type="coiled-coil region" evidence="2">
    <location>
        <begin position="405"/>
        <end position="432"/>
    </location>
</feature>
<proteinExistence type="predicted"/>
<protein>
    <submittedName>
        <fullName evidence="4">Uncharacterized protein</fullName>
    </submittedName>
</protein>
<dbReference type="GO" id="GO:0035459">
    <property type="term" value="P:vesicle cargo loading"/>
    <property type="evidence" value="ECO:0007669"/>
    <property type="project" value="TreeGrafter"/>
</dbReference>
<accession>A0AAD7RWT5</accession>
<name>A0AAD7RWT5_9TELE</name>
<dbReference type="GO" id="GO:0009306">
    <property type="term" value="P:protein secretion"/>
    <property type="evidence" value="ECO:0007669"/>
    <property type="project" value="TreeGrafter"/>
</dbReference>
<sequence length="464" mass="53913">MIFWRRLCTVKSTISRLKEDGNQIWESLQAEQSKSQQLEEKIKILAQDRAILQSEKIHLEQQAKTMQQDLDSKDLFQASGSTTQQTSGSEHHDTDSEVKLKSPRLQIQEMEQEHKRTEALLKTEITFHEKQAQEHMMNTQKAEYALAAERKETANLRQKESIKKMECDQACMRSEKNHQESLNMILEERLDILHKLCQQKDNALQQKLAQEEVERCVKDIKPDGPKKEIRNLRKRIQEINEINDDTQSALNTQGIVNEVLTQETIAEAVEERNLYLRKLQAEEKKTKSLEENVQALKEDLKALEKETFNFQIEVNSCNGKLHDMTELCQRKDKALLQTAAQIDYERREKVLKVKDVLRSYKQKAKTMEEQHQKAELSYKAEIDHLKKMVDNLVNHRKACSPEHTLAERKKDIRNVQRRLDQASSKRAVLQAEAYFQTLSVPTPGCSHWETPPADNGVATQTFFG</sequence>
<dbReference type="InterPro" id="IPR051500">
    <property type="entry name" value="cTAGE_MIA/OTOR"/>
</dbReference>
<feature type="coiled-coil region" evidence="2">
    <location>
        <begin position="229"/>
        <end position="313"/>
    </location>
</feature>
<organism evidence="4 5">
    <name type="scientific">Aldrovandia affinis</name>
    <dbReference type="NCBI Taxonomy" id="143900"/>
    <lineage>
        <taxon>Eukaryota</taxon>
        <taxon>Metazoa</taxon>
        <taxon>Chordata</taxon>
        <taxon>Craniata</taxon>
        <taxon>Vertebrata</taxon>
        <taxon>Euteleostomi</taxon>
        <taxon>Actinopterygii</taxon>
        <taxon>Neopterygii</taxon>
        <taxon>Teleostei</taxon>
        <taxon>Notacanthiformes</taxon>
        <taxon>Halosauridae</taxon>
        <taxon>Aldrovandia</taxon>
    </lineage>
</organism>
<dbReference type="GO" id="GO:0006888">
    <property type="term" value="P:endoplasmic reticulum to Golgi vesicle-mediated transport"/>
    <property type="evidence" value="ECO:0007669"/>
    <property type="project" value="TreeGrafter"/>
</dbReference>
<evidence type="ECO:0000313" key="5">
    <source>
        <dbReference type="Proteomes" id="UP001221898"/>
    </source>
</evidence>
<dbReference type="Proteomes" id="UP001221898">
    <property type="component" value="Unassembled WGS sequence"/>
</dbReference>
<feature type="region of interest" description="Disordered" evidence="3">
    <location>
        <begin position="79"/>
        <end position="101"/>
    </location>
</feature>
<feature type="coiled-coil region" evidence="2">
    <location>
        <begin position="350"/>
        <end position="377"/>
    </location>
</feature>
<dbReference type="GO" id="GO:0070971">
    <property type="term" value="C:endoplasmic reticulum exit site"/>
    <property type="evidence" value="ECO:0007669"/>
    <property type="project" value="TreeGrafter"/>
</dbReference>
<comment type="caution">
    <text evidence="4">The sequence shown here is derived from an EMBL/GenBank/DDBJ whole genome shotgun (WGS) entry which is preliminary data.</text>
</comment>
<evidence type="ECO:0000313" key="4">
    <source>
        <dbReference type="EMBL" id="KAJ8391823.1"/>
    </source>
</evidence>
<gene>
    <name evidence="4" type="ORF">AAFF_G00085950</name>
</gene>
<evidence type="ECO:0000256" key="2">
    <source>
        <dbReference type="SAM" id="Coils"/>
    </source>
</evidence>
<feature type="compositionally biased region" description="Low complexity" evidence="3">
    <location>
        <begin position="79"/>
        <end position="88"/>
    </location>
</feature>
<dbReference type="EMBL" id="JAINUG010000153">
    <property type="protein sequence ID" value="KAJ8391823.1"/>
    <property type="molecule type" value="Genomic_DNA"/>
</dbReference>
<dbReference type="PANTHER" id="PTHR23158:SF54">
    <property type="entry name" value="TRANSPORT AND GOLGI ORGANIZATION PROTEIN 1 HOMOLOG"/>
    <property type="match status" value="1"/>
</dbReference>
<keyword evidence="1 2" id="KW-0175">Coiled coil</keyword>
<feature type="coiled-coil region" evidence="2">
    <location>
        <begin position="28"/>
        <end position="69"/>
    </location>
</feature>
<dbReference type="GO" id="GO:0005789">
    <property type="term" value="C:endoplasmic reticulum membrane"/>
    <property type="evidence" value="ECO:0007669"/>
    <property type="project" value="TreeGrafter"/>
</dbReference>